<accession>A0A5S9MD51</accession>
<evidence type="ECO:0000313" key="2">
    <source>
        <dbReference type="Proteomes" id="UP000464658"/>
    </source>
</evidence>
<dbReference type="AlphaFoldDB" id="A0A5S9MD51"/>
<evidence type="ECO:0000313" key="1">
    <source>
        <dbReference type="EMBL" id="BBP89456.1"/>
    </source>
</evidence>
<protein>
    <recommendedName>
        <fullName evidence="3">Translation initiation factor IF- 2 domain-containing protein</fullName>
    </recommendedName>
</protein>
<gene>
    <name evidence="1" type="ORF">BsIDN1_30740</name>
</gene>
<dbReference type="Gene3D" id="2.40.30.10">
    <property type="entry name" value="Translation factors"/>
    <property type="match status" value="1"/>
</dbReference>
<dbReference type="InterPro" id="IPR009000">
    <property type="entry name" value="Transl_B-barrel_sf"/>
</dbReference>
<reference evidence="1 2" key="1">
    <citation type="submission" date="2019-12" db="EMBL/GenBank/DDBJ databases">
        <title>Full genome sequence of a Bacillus safensis strain isolated from commercially available natto in Indonesia.</title>
        <authorList>
            <person name="Yoshida M."/>
            <person name="Uomi M."/>
            <person name="Waturangi D."/>
            <person name="Ekaputri J.J."/>
            <person name="Setiamarga D.H.E."/>
        </authorList>
    </citation>
    <scope>NUCLEOTIDE SEQUENCE [LARGE SCALE GENOMIC DNA]</scope>
    <source>
        <strain evidence="1 2">IDN1</strain>
    </source>
</reference>
<name>A0A5S9MD51_BACIA</name>
<evidence type="ECO:0008006" key="3">
    <source>
        <dbReference type="Google" id="ProtNLM"/>
    </source>
</evidence>
<dbReference type="Proteomes" id="UP000464658">
    <property type="component" value="Chromosome"/>
</dbReference>
<proteinExistence type="predicted"/>
<sequence length="45" mass="5387">MLKRFKDDVKEVSQGYECGITIKKYNDIREGDVMESFVMQEIERK</sequence>
<dbReference type="SUPFAM" id="SSF50447">
    <property type="entry name" value="Translation proteins"/>
    <property type="match status" value="1"/>
</dbReference>
<dbReference type="EMBL" id="AP021906">
    <property type="protein sequence ID" value="BBP89456.1"/>
    <property type="molecule type" value="Genomic_DNA"/>
</dbReference>
<organism evidence="1 2">
    <name type="scientific">Bacillus safensis</name>
    <dbReference type="NCBI Taxonomy" id="561879"/>
    <lineage>
        <taxon>Bacteria</taxon>
        <taxon>Bacillati</taxon>
        <taxon>Bacillota</taxon>
        <taxon>Bacilli</taxon>
        <taxon>Bacillales</taxon>
        <taxon>Bacillaceae</taxon>
        <taxon>Bacillus</taxon>
    </lineage>
</organism>